<dbReference type="OrthoDB" id="10669521at2759"/>
<feature type="compositionally biased region" description="Basic and acidic residues" evidence="1">
    <location>
        <begin position="289"/>
        <end position="304"/>
    </location>
</feature>
<reference evidence="4" key="1">
    <citation type="journal article" date="2017" name="Nat. Microbiol.">
        <title>Global analysis of biosynthetic gene clusters reveals vast potential of secondary metabolite production in Penicillium species.</title>
        <authorList>
            <person name="Nielsen J.C."/>
            <person name="Grijseels S."/>
            <person name="Prigent S."/>
            <person name="Ji B."/>
            <person name="Dainat J."/>
            <person name="Nielsen K.F."/>
            <person name="Frisvad J.C."/>
            <person name="Workman M."/>
            <person name="Nielsen J."/>
        </authorList>
    </citation>
    <scope>NUCLEOTIDE SEQUENCE [LARGE SCALE GENOMIC DNA]</scope>
    <source>
        <strain evidence="4">IBT 24891</strain>
    </source>
</reference>
<evidence type="ECO:0000256" key="2">
    <source>
        <dbReference type="SAM" id="Phobius"/>
    </source>
</evidence>
<feature type="region of interest" description="Disordered" evidence="1">
    <location>
        <begin position="289"/>
        <end position="342"/>
    </location>
</feature>
<keyword evidence="2" id="KW-1133">Transmembrane helix</keyword>
<sequence>MTSTYPPTTIRGTEGTYLPLTTQFEAADACSSYYIGVGSNQVNQYTTSLKYLDAWNAGYQYYINTTAGCFPAEVVSSAKASHDALVTRYISQYVLAQADVVPTVELAPFSCLRGWTSVYSTLEGESSAMTACCPTGYEASIDYYGTLRASITCMSRLDISTSGKITYAENLASVNIITATETIPSTYSLQTEDTPTIFEVRASPMSGYNFPMASATQSSVESSSQQKGGLSTGAKAGIGVGVGVGALLIIGALIFFLRSRRRPSAGSEGKPEDMQAPETIMIAELRGESHRPVHELHNRTDKPELVGSYTPTNELAGTHGWPPQELDASGDRLARHGSQSST</sequence>
<keyword evidence="2" id="KW-0472">Membrane</keyword>
<proteinExistence type="predicted"/>
<keyword evidence="2" id="KW-0812">Transmembrane</keyword>
<dbReference type="Proteomes" id="UP000191285">
    <property type="component" value="Unassembled WGS sequence"/>
</dbReference>
<evidence type="ECO:0000313" key="4">
    <source>
        <dbReference type="Proteomes" id="UP000191285"/>
    </source>
</evidence>
<dbReference type="EMBL" id="MLKD01000003">
    <property type="protein sequence ID" value="OQE28796.1"/>
    <property type="molecule type" value="Genomic_DNA"/>
</dbReference>
<dbReference type="STRING" id="303698.A0A1V6TRK9"/>
<accession>A0A1V6TRK9</accession>
<dbReference type="AlphaFoldDB" id="A0A1V6TRK9"/>
<gene>
    <name evidence="3" type="ORF">PENSTE_c003G08293</name>
</gene>
<name>A0A1V6TRK9_9EURO</name>
<organism evidence="3 4">
    <name type="scientific">Penicillium steckii</name>
    <dbReference type="NCBI Taxonomy" id="303698"/>
    <lineage>
        <taxon>Eukaryota</taxon>
        <taxon>Fungi</taxon>
        <taxon>Dikarya</taxon>
        <taxon>Ascomycota</taxon>
        <taxon>Pezizomycotina</taxon>
        <taxon>Eurotiomycetes</taxon>
        <taxon>Eurotiomycetidae</taxon>
        <taxon>Eurotiales</taxon>
        <taxon>Aspergillaceae</taxon>
        <taxon>Penicillium</taxon>
    </lineage>
</organism>
<keyword evidence="4" id="KW-1185">Reference proteome</keyword>
<feature type="transmembrane region" description="Helical" evidence="2">
    <location>
        <begin position="236"/>
        <end position="257"/>
    </location>
</feature>
<comment type="caution">
    <text evidence="3">The sequence shown here is derived from an EMBL/GenBank/DDBJ whole genome shotgun (WGS) entry which is preliminary data.</text>
</comment>
<evidence type="ECO:0000256" key="1">
    <source>
        <dbReference type="SAM" id="MobiDB-lite"/>
    </source>
</evidence>
<evidence type="ECO:0000313" key="3">
    <source>
        <dbReference type="EMBL" id="OQE28796.1"/>
    </source>
</evidence>
<protein>
    <submittedName>
        <fullName evidence="3">Uncharacterized protein</fullName>
    </submittedName>
</protein>